<dbReference type="STRING" id="571913.VV02_15500"/>
<name>A0A0K1JJN7_9MICO</name>
<feature type="domain" description="Rad50/SbcC-type AAA" evidence="5">
    <location>
        <begin position="6"/>
        <end position="182"/>
    </location>
</feature>
<evidence type="ECO:0000256" key="1">
    <source>
        <dbReference type="ARBA" id="ARBA00006930"/>
    </source>
</evidence>
<dbReference type="OrthoDB" id="9795626at2"/>
<dbReference type="InterPro" id="IPR038729">
    <property type="entry name" value="Rad50/SbcC_AAA"/>
</dbReference>
<comment type="subunit">
    <text evidence="2">Heterodimer of SbcC and SbcD.</text>
</comment>
<dbReference type="Gene3D" id="3.40.50.300">
    <property type="entry name" value="P-loop containing nucleotide triphosphate hydrolases"/>
    <property type="match status" value="2"/>
</dbReference>
<evidence type="ECO:0000256" key="4">
    <source>
        <dbReference type="SAM" id="Coils"/>
    </source>
</evidence>
<organism evidence="6 7">
    <name type="scientific">Luteipulveratus mongoliensis</name>
    <dbReference type="NCBI Taxonomy" id="571913"/>
    <lineage>
        <taxon>Bacteria</taxon>
        <taxon>Bacillati</taxon>
        <taxon>Actinomycetota</taxon>
        <taxon>Actinomycetes</taxon>
        <taxon>Micrococcales</taxon>
        <taxon>Dermacoccaceae</taxon>
        <taxon>Luteipulveratus</taxon>
    </lineage>
</organism>
<dbReference type="Proteomes" id="UP000066480">
    <property type="component" value="Chromosome"/>
</dbReference>
<gene>
    <name evidence="6" type="ORF">VV02_15500</name>
</gene>
<dbReference type="InterPro" id="IPR027417">
    <property type="entry name" value="P-loop_NTPase"/>
</dbReference>
<evidence type="ECO:0000313" key="7">
    <source>
        <dbReference type="Proteomes" id="UP000066480"/>
    </source>
</evidence>
<reference evidence="6 7" key="1">
    <citation type="submission" date="2015-03" db="EMBL/GenBank/DDBJ databases">
        <title>Luteipulveratus halotolerans sp. nov., a novel actinobacterium (Dermacoccaceae) from Sarawak, Malaysia.</title>
        <authorList>
            <person name="Juboi H."/>
            <person name="Basik A."/>
            <person name="Shamsul S.S."/>
            <person name="Arnold P."/>
            <person name="Schmitt E.K."/>
            <person name="Sanglier J.-J."/>
            <person name="Yeo T."/>
        </authorList>
    </citation>
    <scope>NUCLEOTIDE SEQUENCE [LARGE SCALE GENOMIC DNA]</scope>
    <source>
        <strain evidence="6 7">MN07-A0370</strain>
    </source>
</reference>
<dbReference type="GO" id="GO:0016887">
    <property type="term" value="F:ATP hydrolysis activity"/>
    <property type="evidence" value="ECO:0007669"/>
    <property type="project" value="InterPro"/>
</dbReference>
<dbReference type="PANTHER" id="PTHR32114:SF2">
    <property type="entry name" value="ABC TRANSPORTER ABCH.3"/>
    <property type="match status" value="1"/>
</dbReference>
<dbReference type="Pfam" id="PF13476">
    <property type="entry name" value="AAA_23"/>
    <property type="match status" value="1"/>
</dbReference>
<dbReference type="AlphaFoldDB" id="A0A0K1JJN7"/>
<evidence type="ECO:0000256" key="2">
    <source>
        <dbReference type="ARBA" id="ARBA00011322"/>
    </source>
</evidence>
<protein>
    <recommendedName>
        <fullName evidence="3">Nuclease SbcCD subunit C</fullName>
    </recommendedName>
</protein>
<feature type="coiled-coil region" evidence="4">
    <location>
        <begin position="285"/>
        <end position="312"/>
    </location>
</feature>
<dbReference type="PANTHER" id="PTHR32114">
    <property type="entry name" value="ABC TRANSPORTER ABCH.3"/>
    <property type="match status" value="1"/>
</dbReference>
<evidence type="ECO:0000313" key="6">
    <source>
        <dbReference type="EMBL" id="AKU16932.1"/>
    </source>
</evidence>
<dbReference type="EMBL" id="CP011112">
    <property type="protein sequence ID" value="AKU16932.1"/>
    <property type="molecule type" value="Genomic_DNA"/>
</dbReference>
<dbReference type="RefSeq" id="WP_083450202.1">
    <property type="nucleotide sequence ID" value="NZ_CP011112.1"/>
</dbReference>
<dbReference type="SUPFAM" id="SSF52540">
    <property type="entry name" value="P-loop containing nucleoside triphosphate hydrolases"/>
    <property type="match status" value="1"/>
</dbReference>
<feature type="coiled-coil region" evidence="4">
    <location>
        <begin position="409"/>
        <end position="436"/>
    </location>
</feature>
<proteinExistence type="inferred from homology"/>
<keyword evidence="7" id="KW-1185">Reference proteome</keyword>
<accession>A0A0K1JJN7</accession>
<keyword evidence="4" id="KW-0175">Coiled coil</keyword>
<evidence type="ECO:0000256" key="3">
    <source>
        <dbReference type="ARBA" id="ARBA00013368"/>
    </source>
</evidence>
<dbReference type="KEGG" id="lmoi:VV02_15500"/>
<dbReference type="PATRIC" id="fig|571913.6.peg.3146"/>
<comment type="similarity">
    <text evidence="1">Belongs to the SMC family. SbcC subfamily.</text>
</comment>
<evidence type="ECO:0000259" key="5">
    <source>
        <dbReference type="Pfam" id="PF13476"/>
    </source>
</evidence>
<dbReference type="Pfam" id="PF13558">
    <property type="entry name" value="SbcC_Walker_B"/>
    <property type="match status" value="1"/>
</dbReference>
<sequence>MRLHWLRIEAFGPFPGVETIDFDALSEQGVHLIHGPTGAGKTTILDAVCFALFGQLPGSRHGQRESLRSDHAGAGAVPTVTLEATVGGRRLRIERSPEHRAPKKRGAGLTRRQAKVVLQEQVGGRWSGVSTRLDEVGDVIEQALGMGLDQFAQVVLLPQGQFAAFLQARPDERGAVLRRLFDVQRFADLEEWLAGRRRDATSAAQDARTRVTTELRVLESVLSELAPQDEETVAWSELEHAQIPEALRRERSAASAAADAAMAAASRADAAADRDRELLVRARQTFDLQQQAQRAQADLDRLDQRAADLDACRGELARARRAAQVEPSRRSAGRATQELQQVHADHESALAALAHIAPRAGAIDAEHEEALRLGSDRLREGVGLVRQARSAGAEVAQAAQALTRVTAAQAQHHELLERARRRVDALEAQLEVAQRDAATRAAAEARLEQVRQAEQRRDQVTTARVALGSTRAVAAEATASFASAERDVLRLRTVRLEHLAATLADGLDDGAPCPVCGSPEHPDPARLTLLDVSEDTLDEAEERATAAGLRLRDVTARVAVADAAVTSAEDALAESCVRLDLELGADGAPEDAPTPDRLTILLDEITAQVETARAAELRLAELVSERRTTVAQVAAVDARREEHERQHAVLQAAQDAASARLADLLLRLETLEREHRADCPCEMWRSRAHEQADDESTLEAHARAWDQSRRRHDQVSAGVLAARRAEARLTSAQDAATRATDDLATLLDEHGFADAQLASAAWRDQARVEQLQQQIDTHQTARERSLAVLEQPAVVAAREQERPDLEQVQHAATAAAQRAREAHATMATSQRAAARLDVVSRDLLAALAAWRPREAELRAVTSIADTVNGGGDNLKKMRLSSYVLAARLEEVTRLANERLTVMTDGRFELAHSDARVKGGLRSGLGLVVHDAWTGQTRDTATLSGGEAFLASLSLALGLGEAVRQESGGVELQTLFVDEGFGSLDEQSLEQVMAVLDTLRAGGRSVGIVSHVAELRHRVTARIEVAKTESGSTLRVHLAGAPAA</sequence>
<dbReference type="GO" id="GO:0006302">
    <property type="term" value="P:double-strand break repair"/>
    <property type="evidence" value="ECO:0007669"/>
    <property type="project" value="InterPro"/>
</dbReference>